<feature type="region of interest" description="Disordered" evidence="10">
    <location>
        <begin position="787"/>
        <end position="813"/>
    </location>
</feature>
<dbReference type="SUPFAM" id="SSF53244">
    <property type="entry name" value="MurD-like peptide ligases, peptide-binding domain"/>
    <property type="match status" value="1"/>
</dbReference>
<evidence type="ECO:0000259" key="11">
    <source>
        <dbReference type="SMART" id="SM00990"/>
    </source>
</evidence>
<dbReference type="InterPro" id="IPR001645">
    <property type="entry name" value="Folylpolyglutamate_synth"/>
</dbReference>
<comment type="caution">
    <text evidence="12">The sequence shown here is derived from an EMBL/GenBank/DDBJ whole genome shotgun (WGS) entry which is preliminary data.</text>
</comment>
<comment type="cofactor">
    <cofactor evidence="9">
        <name>Mg(2+)</name>
        <dbReference type="ChEBI" id="CHEBI:18420"/>
    </cofactor>
    <cofactor evidence="9">
        <name>Mn(2+)</name>
        <dbReference type="ChEBI" id="CHEBI:29035"/>
    </cofactor>
</comment>
<reference evidence="13" key="1">
    <citation type="submission" date="2019-02" db="EMBL/GenBank/DDBJ databases">
        <title>FDA dAtabase for Regulatory Grade micrObial Sequences (FDA-ARGOS): Supporting development and validation of Infectious Disease Dx tests.</title>
        <authorList>
            <person name="Duncan R."/>
            <person name="Fisher C."/>
            <person name="Tallon L."/>
            <person name="Sadzewicz L."/>
            <person name="Sengamalay N."/>
            <person name="Ott S."/>
            <person name="Godinez A."/>
            <person name="Nagaraj S."/>
            <person name="Vavikolanu K."/>
            <person name="Vyas G."/>
            <person name="Nadendla S."/>
            <person name="Aluvathingal J."/>
            <person name="Sichtig H."/>
        </authorList>
    </citation>
    <scope>NUCLEOTIDE SEQUENCE [LARGE SCALE GENOMIC DNA]</scope>
    <source>
        <strain evidence="13">FDAARGOS_360</strain>
    </source>
</reference>
<keyword evidence="7" id="KW-0067">ATP-binding</keyword>
<dbReference type="EMBL" id="RHLD01000002">
    <property type="protein sequence ID" value="TPP42177.1"/>
    <property type="molecule type" value="Genomic_DNA"/>
</dbReference>
<dbReference type="InterPro" id="IPR014883">
    <property type="entry name" value="VRR_NUC"/>
</dbReference>
<feature type="region of interest" description="Disordered" evidence="10">
    <location>
        <begin position="1860"/>
        <end position="1951"/>
    </location>
</feature>
<dbReference type="VEuPathDB" id="TriTrypDB:LdCL_170021000"/>
<dbReference type="Proteomes" id="UP000318821">
    <property type="component" value="Unassembled WGS sequence"/>
</dbReference>
<dbReference type="InterPro" id="IPR013221">
    <property type="entry name" value="Mur_ligase_cen"/>
</dbReference>
<keyword evidence="5" id="KW-0547">Nucleotide-binding</keyword>
<dbReference type="VEuPathDB" id="TriTrypDB:LdCL_360033800"/>
<dbReference type="GO" id="GO:0017108">
    <property type="term" value="F:5'-flap endonuclease activity"/>
    <property type="evidence" value="ECO:0007669"/>
    <property type="project" value="TreeGrafter"/>
</dbReference>
<evidence type="ECO:0000256" key="10">
    <source>
        <dbReference type="SAM" id="MobiDB-lite"/>
    </source>
</evidence>
<dbReference type="GO" id="GO:0036297">
    <property type="term" value="P:interstrand cross-link repair"/>
    <property type="evidence" value="ECO:0007669"/>
    <property type="project" value="InterPro"/>
</dbReference>
<feature type="domain" description="VRR-NUC" evidence="11">
    <location>
        <begin position="1546"/>
        <end position="1656"/>
    </location>
</feature>
<feature type="compositionally biased region" description="Low complexity" evidence="10">
    <location>
        <begin position="1260"/>
        <end position="1272"/>
    </location>
</feature>
<dbReference type="PANTHER" id="PTHR15749">
    <property type="entry name" value="FANCONI-ASSOCIATED NUCLEASE 1"/>
    <property type="match status" value="1"/>
</dbReference>
<dbReference type="GO" id="GO:0070336">
    <property type="term" value="F:flap-structured DNA binding"/>
    <property type="evidence" value="ECO:0007669"/>
    <property type="project" value="TreeGrafter"/>
</dbReference>
<keyword evidence="3 9" id="KW-0540">Nuclease</keyword>
<evidence type="ECO:0000313" key="13">
    <source>
        <dbReference type="Proteomes" id="UP000318821"/>
    </source>
</evidence>
<feature type="region of interest" description="Disordered" evidence="10">
    <location>
        <begin position="1250"/>
        <end position="1283"/>
    </location>
</feature>
<dbReference type="VEuPathDB" id="TriTrypDB:LdBPK_362750.1"/>
<dbReference type="InterPro" id="IPR033315">
    <property type="entry name" value="Fan1-like"/>
</dbReference>
<feature type="compositionally biased region" description="Basic and acidic residues" evidence="10">
    <location>
        <begin position="1452"/>
        <end position="1473"/>
    </location>
</feature>
<evidence type="ECO:0000313" key="12">
    <source>
        <dbReference type="EMBL" id="TPP42177.1"/>
    </source>
</evidence>
<comment type="subcellular location">
    <subcellularLocation>
        <location evidence="9">Nucleus</location>
    </subcellularLocation>
</comment>
<dbReference type="FunFam" id="3.40.1190.10:FF:000016">
    <property type="entry name" value="Folylpolyglutamate synthase"/>
    <property type="match status" value="1"/>
</dbReference>
<proteinExistence type="inferred from homology"/>
<dbReference type="GO" id="GO:0004326">
    <property type="term" value="F:tetrahydrofolylpolyglutamate synthase activity"/>
    <property type="evidence" value="ECO:0007669"/>
    <property type="project" value="InterPro"/>
</dbReference>
<accession>A0A504XAY9</accession>
<comment type="similarity">
    <text evidence="1">Belongs to the folylpolyglutamate synthase family.</text>
</comment>
<dbReference type="PANTHER" id="PTHR15749:SF4">
    <property type="entry name" value="FANCONI-ASSOCIATED NUCLEASE 1"/>
    <property type="match status" value="1"/>
</dbReference>
<dbReference type="VEuPathDB" id="TriTrypDB:LdBPK_362740.1"/>
<keyword evidence="9" id="KW-0227">DNA damage</keyword>
<dbReference type="Pfam" id="PF08774">
    <property type="entry name" value="VRR_NUC"/>
    <property type="match status" value="1"/>
</dbReference>
<feature type="compositionally biased region" description="Low complexity" evidence="10">
    <location>
        <begin position="101"/>
        <end position="120"/>
    </location>
</feature>
<sequence>MSADADASPTDPFLNSRSTEASRSRADNDGAMVVEVVDDCQTASSSSAAPAAPFATRVRPSTIVARGESPQEAMTHLANNAAASTSAAAIMHHSRKRERPAVALASAGSSTSTTAAPPLAQRRRIAGQRKSGATPSSSRRAGGAARTIVDRGQHSTKDRSDEDELAEGAGGEYCSENEEGYVPDDGVEGDAEERALVSASIALMAGQGALTAPSAASATPHLWLVTDAFHVCLWYVLRYAGRALSAEDLWACRALLSLTAVDATEEEDGGERATAPFAAAQARSANMHFDDWAWSGSEESELLLRLLLRHAHGFTARHLELRYGDWLHVQPALNALTQRRFLWWATKQASLDSAGGGAETVCLHGAEEDASTDLTETPLLPADELARTEMASSPLVEHYDGARVARLLLSCCDEGRPQHRHATAVSKSASSFSSVETVIRVAQAVRATELRTFLTTLRHCSKARALMDERARGGDATITTRAIAFTTASTLGTSGNALCKDGSSGGGVMAEPTPVLRLKSSGWTDDVACARPGQISHNSLYDVIPGRKRDMIRYLVERRYSVWVPTSTVNGSPAASATTDTPTTDTMIPSHGPPLTAPHALSSAPLITRPSPRGAVRCTSAFASAPDRSPFRRCFPTVSVESDAVAQCWDRVIGSVYVPHSGLRQHLTWITELFHVLTSNNGAGMVSGQGAKAVMATMTVATPPTLLMVRPQLLLLLQTLRAARHQARPSLTEPSPSTAAHPDPKAFKESVPHALLPQWCSPPPVVKATKVALPRVCGQLYRDISSGGRAANKTESRSRPDASAEPSDNDSSLMDTIVHTSRSFRDFGAAEDGTVTQVWQTPPHVCLFSSPATLQEYRRALSTQRELYCVTEGAVTAAQRHRGKSSAFVSHMYDTVMAAVRAGVAAVKQHPHHARTAASASLVSGKVTHFGSMHPPAPPVVSEAAPLSKHFTQSVTASLESLVYHQGCHAEHLLIFTPLYRWFACLELLFPLLQSARRYDDANACLHHLLYEPIFVLHHMPVSGARCHISPITYEFRYKPHKRGKWVARLAQNLSHQKRYAEAFAVLEEAQAGYRELASHTADDARSVPATGSDGGGHVTNDKWLPCDAMSNSTAAALCNVLAGNHSPASESALPIKVQQRSRMLRVLWPAAASATFATDDNNSSPPAAEGLSPASLALLHAAWEYVRDRYCRRQDRLTLERLLAVTHRKVRQWTPPAAYLEFATRRLVDVAMRHIGGVRDKLDRMLWREPSGQAPGRPSKSAGGAAEAAKSTTPSGALHPQRRPALPVELLVLQHYLSRWNGASRTTAAAANAATDPKPRRRKGTLTANSAKAETEGRDNAGGAKVTSVWCGVHCEGHFPVSAGDHESDQPPLQTCSTHEVLWLSAFQDGPLDLTTPIQFLWRRRALIEARLAQLERCTREELIAYVGARIKVEGNTAEGVGPSNLKARRRDAGAEAPRKEAHMEEEFRGSNEEDSVQIASSLPATPLLSTGSETSSLVLGRVVQERNAEAQRVESVKDSADASLSSRVSTLAVPEAWKVPVGPLPLLDILRAIPLEPLWRLLRCLYLSPVTEGVPLAFSGFPDLVFWRTGGSGGGECSNAALQPSVGGDSAVLRTSFCLMEVKGPSDFLSTKQIAVNDLLHRCGFEVCVVRVDEVYDDGQRRYMGTLSDGIRRKQNKLHRGSPHTGGRPTDALPAIRRSPLSASAGTGYPRQTAMLFTTWRSGLSRIGRIATRQHGQQAACPSQNRPLPDSFDAARSGAVVPVTPTLPRSGGAVGGRQQQRATRGCCTRHLLLKGGETFASRKMMAYQVMKAASSNLSTEYNTAFARDISSPNNEDSVHALKAAFDFFPEAAAWTRASQHRSTERDAVITKHGGPHLNNSNTGAEEEAQARAHSRRQKREKNVPPTPSTADDAVRLATLFPLRRTFDESSPSPRWEDGQQLGRSLPSDPVELPKRLQRQSSAFPCCGGEAKSWRGPSIRTSSASCGSVFRGTAFQRLFGCVVEPAVTVTAATIAPATKFHASRHGLSASVAMMSVSTLHPGVLAAGSAGRPSPPPPPPQHARPRVVVHNVGEDGCAGEGATSAAAGVPKRRHRSFKDAMEVVERMTGRRPNRCPDGFETTKRFIDRLGFAPILERIRFVHVAGTKGKGTTSAYTAALLQAYGFKVGLFTSPHLTDLRERTVIDGRLLDENTYAQYFFEFLDKYEALQYSDSQLDRDIASPSRANFFRFIFLLSLYIFEQEGVEVAVMEVGIGGRIDSTNTIPSEVSIITSLGYDHMEILGNTIQEIASEKAGIMKSGVVCFAAPQTDHPETRLVLEKHARKVGAPLVLLDQNVLPIRSWPKLAIGGVHAIEDSKLALMAARCVASIPPILPLDEVEKSVLQSMTYAGRSQIATVDDGANITFYLDGAHTVESISSATQWFLDVSAANTRDPAPRRVLVFYTSRDPKRVLKAFMPFVSHFCKVVIAQVANPRMTSHSADPGDVEGKISELRERMVTTTQHWRNMYREVTCLPCARPFSALEDILDLVVPAASDNEDASKPAQVFVCGSFFLVGDIVKLLKVYEAGGRRPE</sequence>
<dbReference type="Gene3D" id="3.40.1190.10">
    <property type="entry name" value="Mur-like, catalytic domain"/>
    <property type="match status" value="1"/>
</dbReference>
<keyword evidence="9" id="KW-0234">DNA repair</keyword>
<protein>
    <recommendedName>
        <fullName evidence="9">Fanconi-associated nuclease</fullName>
        <ecNumber evidence="9">3.1.4.1</ecNumber>
    </recommendedName>
</protein>
<dbReference type="GO" id="GO:0008409">
    <property type="term" value="F:5'-3' exonuclease activity"/>
    <property type="evidence" value="ECO:0007669"/>
    <property type="project" value="TreeGrafter"/>
</dbReference>
<dbReference type="EC" id="3.1.4.1" evidence="9"/>
<keyword evidence="8 9" id="KW-0460">Magnesium</keyword>
<feature type="region of interest" description="Disordered" evidence="10">
    <location>
        <begin position="726"/>
        <end position="748"/>
    </location>
</feature>
<dbReference type="InterPro" id="IPR036615">
    <property type="entry name" value="Mur_ligase_C_dom_sf"/>
</dbReference>
<dbReference type="NCBIfam" id="TIGR01499">
    <property type="entry name" value="folC"/>
    <property type="match status" value="1"/>
</dbReference>
<name>A0A504XAY9_LEIDO</name>
<evidence type="ECO:0000256" key="2">
    <source>
        <dbReference type="ARBA" id="ARBA00022598"/>
    </source>
</evidence>
<dbReference type="VEuPathDB" id="TriTrypDB:LDHU3_36.3780"/>
<feature type="region of interest" description="Disordered" evidence="10">
    <location>
        <begin position="1438"/>
        <end position="1477"/>
    </location>
</feature>
<feature type="compositionally biased region" description="Acidic residues" evidence="10">
    <location>
        <begin position="175"/>
        <end position="187"/>
    </location>
</feature>
<dbReference type="VEuPathDB" id="TriTrypDB:LDHU3_17.2010"/>
<keyword evidence="6 9" id="KW-0378">Hydrolase</keyword>
<evidence type="ECO:0000256" key="8">
    <source>
        <dbReference type="ARBA" id="ARBA00022842"/>
    </source>
</evidence>
<gene>
    <name evidence="12" type="ORF">CGC20_28595</name>
</gene>
<organism evidence="12 13">
    <name type="scientific">Leishmania donovani</name>
    <dbReference type="NCBI Taxonomy" id="5661"/>
    <lineage>
        <taxon>Eukaryota</taxon>
        <taxon>Discoba</taxon>
        <taxon>Euglenozoa</taxon>
        <taxon>Kinetoplastea</taxon>
        <taxon>Metakinetoplastina</taxon>
        <taxon>Trypanosomatida</taxon>
        <taxon>Trypanosomatidae</taxon>
        <taxon>Leishmaniinae</taxon>
        <taxon>Leishmania</taxon>
    </lineage>
</organism>
<dbReference type="Pfam" id="PF08245">
    <property type="entry name" value="Mur_ligase_M"/>
    <property type="match status" value="1"/>
</dbReference>
<evidence type="ECO:0000256" key="3">
    <source>
        <dbReference type="ARBA" id="ARBA00022722"/>
    </source>
</evidence>
<evidence type="ECO:0000256" key="6">
    <source>
        <dbReference type="ARBA" id="ARBA00022801"/>
    </source>
</evidence>
<evidence type="ECO:0000256" key="4">
    <source>
        <dbReference type="ARBA" id="ARBA00022723"/>
    </source>
</evidence>
<evidence type="ECO:0000256" key="7">
    <source>
        <dbReference type="ARBA" id="ARBA00022840"/>
    </source>
</evidence>
<feature type="region of interest" description="Disordered" evidence="10">
    <location>
        <begin position="1"/>
        <end position="30"/>
    </location>
</feature>
<evidence type="ECO:0000256" key="5">
    <source>
        <dbReference type="ARBA" id="ARBA00022741"/>
    </source>
</evidence>
<dbReference type="VEuPathDB" id="TriTrypDB:LdCL_360033900"/>
<comment type="catalytic activity">
    <reaction evidence="9">
        <text>Hydrolytically removes 5'-nucleotides successively from the 3'-hydroxy termini of 3'-hydroxy-terminated oligonucleotides.</text>
        <dbReference type="EC" id="3.1.4.1"/>
    </reaction>
</comment>
<feature type="region of interest" description="Disordered" evidence="10">
    <location>
        <begin position="86"/>
        <end position="187"/>
    </location>
</feature>
<dbReference type="Gene3D" id="3.90.190.20">
    <property type="entry name" value="Mur ligase, C-terminal domain"/>
    <property type="match status" value="1"/>
</dbReference>
<comment type="similarity">
    <text evidence="9">Belongs to the FAN1 family.</text>
</comment>
<feature type="compositionally biased region" description="Basic and acidic residues" evidence="10">
    <location>
        <begin position="792"/>
        <end position="802"/>
    </location>
</feature>
<feature type="region of interest" description="Disordered" evidence="10">
    <location>
        <begin position="1764"/>
        <end position="1783"/>
    </location>
</feature>
<evidence type="ECO:0000256" key="1">
    <source>
        <dbReference type="ARBA" id="ARBA00008276"/>
    </source>
</evidence>
<feature type="region of interest" description="Disordered" evidence="10">
    <location>
        <begin position="1309"/>
        <end position="1343"/>
    </location>
</feature>
<keyword evidence="4 9" id="KW-0479">Metal-binding</keyword>
<keyword evidence="9" id="KW-0539">Nucleus</keyword>
<keyword evidence="9" id="KW-0464">Manganese</keyword>
<dbReference type="SMART" id="SM00990">
    <property type="entry name" value="VRR_NUC"/>
    <property type="match status" value="1"/>
</dbReference>
<comment type="function">
    <text evidence="9">Nuclease required for the repair of DNA interstrand cross-links (ICL). Acts as a 5'-3' exonuclease that anchors at a cut end of DNA and cleaves DNA successively at every third nucleotide, allowing to excise an ICL from one strand through flanking incisions.</text>
</comment>
<dbReference type="GO" id="GO:0046872">
    <property type="term" value="F:metal ion binding"/>
    <property type="evidence" value="ECO:0007669"/>
    <property type="project" value="UniProtKB-KW"/>
</dbReference>
<dbReference type="InterPro" id="IPR036565">
    <property type="entry name" value="Mur-like_cat_sf"/>
</dbReference>
<dbReference type="GO" id="GO:0005634">
    <property type="term" value="C:nucleus"/>
    <property type="evidence" value="ECO:0007669"/>
    <property type="project" value="UniProtKB-SubCell"/>
</dbReference>
<keyword evidence="2" id="KW-0436">Ligase</keyword>
<feature type="compositionally biased region" description="Basic and acidic residues" evidence="10">
    <location>
        <begin position="148"/>
        <end position="160"/>
    </location>
</feature>
<evidence type="ECO:0000256" key="9">
    <source>
        <dbReference type="RuleBase" id="RU365033"/>
    </source>
</evidence>
<dbReference type="GO" id="GO:0004528">
    <property type="term" value="F:phosphodiesterase I activity"/>
    <property type="evidence" value="ECO:0007669"/>
    <property type="project" value="UniProtKB-EC"/>
</dbReference>
<dbReference type="SUPFAM" id="SSF53623">
    <property type="entry name" value="MurD-like peptide ligases, catalytic domain"/>
    <property type="match status" value="1"/>
</dbReference>
<dbReference type="VEuPathDB" id="TriTrypDB:LDHU3_36.3800"/>
<dbReference type="GO" id="GO:0005524">
    <property type="term" value="F:ATP binding"/>
    <property type="evidence" value="ECO:0007669"/>
    <property type="project" value="UniProtKB-KW"/>
</dbReference>